<proteinExistence type="predicted"/>
<evidence type="ECO:0000256" key="1">
    <source>
        <dbReference type="ARBA" id="ARBA00023242"/>
    </source>
</evidence>
<dbReference type="InterPro" id="IPR001138">
    <property type="entry name" value="Zn2Cys6_DnaBD"/>
</dbReference>
<name>A0A2N3N7H3_9PEZI</name>
<dbReference type="PROSITE" id="PS50048">
    <property type="entry name" value="ZN2_CY6_FUNGAL_2"/>
    <property type="match status" value="1"/>
</dbReference>
<evidence type="ECO:0000259" key="3">
    <source>
        <dbReference type="PROSITE" id="PS50048"/>
    </source>
</evidence>
<dbReference type="GO" id="GO:0008270">
    <property type="term" value="F:zinc ion binding"/>
    <property type="evidence" value="ECO:0007669"/>
    <property type="project" value="InterPro"/>
</dbReference>
<evidence type="ECO:0000256" key="2">
    <source>
        <dbReference type="SAM" id="MobiDB-lite"/>
    </source>
</evidence>
<dbReference type="EMBL" id="NLAX01000697">
    <property type="protein sequence ID" value="PKS08357.1"/>
    <property type="molecule type" value="Genomic_DNA"/>
</dbReference>
<dbReference type="SUPFAM" id="SSF57701">
    <property type="entry name" value="Zn2/Cys6 DNA-binding domain"/>
    <property type="match status" value="1"/>
</dbReference>
<keyword evidence="5" id="KW-1185">Reference proteome</keyword>
<dbReference type="PANTHER" id="PTHR46910:SF4">
    <property type="entry name" value="ZN(2)-C6 FUNGAL-TYPE DOMAIN-CONTAINING PROTEIN"/>
    <property type="match status" value="1"/>
</dbReference>
<sequence>MSTEHHDPGQDGPSSSYHPPPTDPNIDMMPSTTTATIAPADHAPQPPEPNHQDTAPQAIIGEKRRRDDAEPASYEQHDPALLMAVAANARQVERGDYSAQQQQQPTPAQHPPEISSYPDLTLDIDRPKRHRLDEEQLQITQQPSPQGQQQHATLLQSPSTKPRGRRAANASAPAEFSHAIRTRQQSYTRTGQACDRCKVRKIKCDALPEGCSACTTARVECFVTDRVSGRTERRGYLQEVERERERMLLYIRDLERIVTDCTDMEVRPSPWTASLPPAGELTVTPVVVDGDPPGGWDQVGSVLIRGYSRKDEALLDGHEVGGHA</sequence>
<keyword evidence="1" id="KW-0539">Nucleus</keyword>
<dbReference type="PANTHER" id="PTHR46910">
    <property type="entry name" value="TRANSCRIPTION FACTOR PDR1"/>
    <property type="match status" value="1"/>
</dbReference>
<protein>
    <recommendedName>
        <fullName evidence="3">Zn(2)-C6 fungal-type domain-containing protein</fullName>
    </recommendedName>
</protein>
<evidence type="ECO:0000313" key="5">
    <source>
        <dbReference type="Proteomes" id="UP000233524"/>
    </source>
</evidence>
<reference evidence="4 5" key="1">
    <citation type="journal article" date="2017" name="G3 (Bethesda)">
        <title>First Draft Genome Sequence of the Pathogenic Fungus Lomentospora prolificans (Formerly Scedosporium prolificans).</title>
        <authorList>
            <person name="Luo R."/>
            <person name="Zimin A."/>
            <person name="Workman R."/>
            <person name="Fan Y."/>
            <person name="Pertea G."/>
            <person name="Grossman N."/>
            <person name="Wear M.P."/>
            <person name="Jia B."/>
            <person name="Miller H."/>
            <person name="Casadevall A."/>
            <person name="Timp W."/>
            <person name="Zhang S.X."/>
            <person name="Salzberg S.L."/>
        </authorList>
    </citation>
    <scope>NUCLEOTIDE SEQUENCE [LARGE SCALE GENOMIC DNA]</scope>
    <source>
        <strain evidence="4 5">JHH-5317</strain>
    </source>
</reference>
<dbReference type="InParanoid" id="A0A2N3N7H3"/>
<dbReference type="STRING" id="41688.A0A2N3N7H3"/>
<dbReference type="Proteomes" id="UP000233524">
    <property type="component" value="Unassembled WGS sequence"/>
</dbReference>
<dbReference type="InterPro" id="IPR036864">
    <property type="entry name" value="Zn2-C6_fun-type_DNA-bd_sf"/>
</dbReference>
<feature type="domain" description="Zn(2)-C6 fungal-type" evidence="3">
    <location>
        <begin position="193"/>
        <end position="221"/>
    </location>
</feature>
<dbReference type="PROSITE" id="PS00463">
    <property type="entry name" value="ZN2_CY6_FUNGAL_1"/>
    <property type="match status" value="1"/>
</dbReference>
<dbReference type="InterPro" id="IPR050987">
    <property type="entry name" value="AtrR-like"/>
</dbReference>
<dbReference type="Gene3D" id="4.10.240.10">
    <property type="entry name" value="Zn(2)-C6 fungal-type DNA-binding domain"/>
    <property type="match status" value="1"/>
</dbReference>
<feature type="compositionally biased region" description="Low complexity" evidence="2">
    <location>
        <begin position="139"/>
        <end position="150"/>
    </location>
</feature>
<comment type="caution">
    <text evidence="4">The sequence shown here is derived from an EMBL/GenBank/DDBJ whole genome shotgun (WGS) entry which is preliminary data.</text>
</comment>
<evidence type="ECO:0000313" key="4">
    <source>
        <dbReference type="EMBL" id="PKS08357.1"/>
    </source>
</evidence>
<dbReference type="AlphaFoldDB" id="A0A2N3N7H3"/>
<organism evidence="4 5">
    <name type="scientific">Lomentospora prolificans</name>
    <dbReference type="NCBI Taxonomy" id="41688"/>
    <lineage>
        <taxon>Eukaryota</taxon>
        <taxon>Fungi</taxon>
        <taxon>Dikarya</taxon>
        <taxon>Ascomycota</taxon>
        <taxon>Pezizomycotina</taxon>
        <taxon>Sordariomycetes</taxon>
        <taxon>Hypocreomycetidae</taxon>
        <taxon>Microascales</taxon>
        <taxon>Microascaceae</taxon>
        <taxon>Lomentospora</taxon>
    </lineage>
</organism>
<dbReference type="Pfam" id="PF00172">
    <property type="entry name" value="Zn_clus"/>
    <property type="match status" value="1"/>
</dbReference>
<dbReference type="OrthoDB" id="5154299at2759"/>
<feature type="compositionally biased region" description="Polar residues" evidence="2">
    <location>
        <begin position="151"/>
        <end position="160"/>
    </location>
</feature>
<dbReference type="GO" id="GO:0000981">
    <property type="term" value="F:DNA-binding transcription factor activity, RNA polymerase II-specific"/>
    <property type="evidence" value="ECO:0007669"/>
    <property type="project" value="InterPro"/>
</dbReference>
<feature type="region of interest" description="Disordered" evidence="2">
    <location>
        <begin position="139"/>
        <end position="176"/>
    </location>
</feature>
<accession>A0A2N3N7H3</accession>
<dbReference type="SMART" id="SM00066">
    <property type="entry name" value="GAL4"/>
    <property type="match status" value="1"/>
</dbReference>
<dbReference type="VEuPathDB" id="FungiDB:jhhlp_005301"/>
<dbReference type="CDD" id="cd00067">
    <property type="entry name" value="GAL4"/>
    <property type="match status" value="1"/>
</dbReference>
<feature type="region of interest" description="Disordered" evidence="2">
    <location>
        <begin position="1"/>
        <end position="120"/>
    </location>
</feature>
<gene>
    <name evidence="4" type="ORF">jhhlp_005301</name>
</gene>